<dbReference type="RefSeq" id="WP_089778754.1">
    <property type="nucleotide sequence ID" value="NZ_CABLRR010000002.1"/>
</dbReference>
<protein>
    <submittedName>
        <fullName evidence="6">DoxX</fullName>
    </submittedName>
</protein>
<evidence type="ECO:0000256" key="3">
    <source>
        <dbReference type="ARBA" id="ARBA00022989"/>
    </source>
</evidence>
<dbReference type="OrthoDB" id="199518at2157"/>
<feature type="transmembrane region" description="Helical" evidence="5">
    <location>
        <begin position="150"/>
        <end position="174"/>
    </location>
</feature>
<dbReference type="EMBL" id="CSTE01000002">
    <property type="protein sequence ID" value="CQR50602.1"/>
    <property type="molecule type" value="Genomic_DNA"/>
</dbReference>
<dbReference type="Pfam" id="PF07681">
    <property type="entry name" value="DoxX"/>
    <property type="match status" value="1"/>
</dbReference>
<feature type="transmembrane region" description="Helical" evidence="5">
    <location>
        <begin position="123"/>
        <end position="144"/>
    </location>
</feature>
<keyword evidence="2 5" id="KW-0812">Transmembrane</keyword>
<evidence type="ECO:0000256" key="2">
    <source>
        <dbReference type="ARBA" id="ARBA00022692"/>
    </source>
</evidence>
<feature type="transmembrane region" description="Helical" evidence="5">
    <location>
        <begin position="93"/>
        <end position="111"/>
    </location>
</feature>
<keyword evidence="7" id="KW-1185">Reference proteome</keyword>
<gene>
    <name evidence="6" type="ORF">BN996_02085</name>
</gene>
<evidence type="ECO:0000256" key="5">
    <source>
        <dbReference type="SAM" id="Phobius"/>
    </source>
</evidence>
<proteinExistence type="predicted"/>
<evidence type="ECO:0000313" key="6">
    <source>
        <dbReference type="EMBL" id="CQR50602.1"/>
    </source>
</evidence>
<keyword evidence="3 5" id="KW-1133">Transmembrane helix</keyword>
<sequence>MSTDSRTLETELFGRPVRFDYSERWVGYSLFLLRVVMGWTLFQGGITKLVTYLDADPSNNWTAAGYLANAIPEGNPLMGLWSSMAGSPLIDMLNMWGLTLAGLAIILGAFVRFSAFWGAVMMLFYWAAALEGGILAGLPLAHGWVVDDHIVYAVLLFGLGAFGAGRILGVDAYLENMEFVRRNRWMSLVMG</sequence>
<name>A0A0D6JRU7_9EURY</name>
<dbReference type="Proteomes" id="UP000198902">
    <property type="component" value="Unassembled WGS sequence"/>
</dbReference>
<evidence type="ECO:0000256" key="4">
    <source>
        <dbReference type="ARBA" id="ARBA00023136"/>
    </source>
</evidence>
<dbReference type="InterPro" id="IPR032808">
    <property type="entry name" value="DoxX"/>
</dbReference>
<evidence type="ECO:0000256" key="1">
    <source>
        <dbReference type="ARBA" id="ARBA00004141"/>
    </source>
</evidence>
<keyword evidence="4 5" id="KW-0472">Membrane</keyword>
<dbReference type="AlphaFoldDB" id="A0A0D6JRU7"/>
<dbReference type="GO" id="GO:0016020">
    <property type="term" value="C:membrane"/>
    <property type="evidence" value="ECO:0007669"/>
    <property type="project" value="UniProtKB-SubCell"/>
</dbReference>
<evidence type="ECO:0000313" key="7">
    <source>
        <dbReference type="Proteomes" id="UP000198902"/>
    </source>
</evidence>
<comment type="subcellular location">
    <subcellularLocation>
        <location evidence="1">Membrane</location>
        <topology evidence="1">Multi-pass membrane protein</topology>
    </subcellularLocation>
</comment>
<reference evidence="7" key="1">
    <citation type="submission" date="2015-03" db="EMBL/GenBank/DDBJ databases">
        <authorList>
            <person name="Urmite Genomes"/>
        </authorList>
    </citation>
    <scope>NUCLEOTIDE SEQUENCE [LARGE SCALE GENOMIC DNA]</scope>
    <source>
        <strain evidence="7">Arc-Hr</strain>
    </source>
</reference>
<feature type="transmembrane region" description="Helical" evidence="5">
    <location>
        <begin position="25"/>
        <end position="42"/>
    </location>
</feature>
<accession>A0A0D6JRU7</accession>
<organism evidence="6 7">
    <name type="scientific">Haloferax massiliensis</name>
    <dbReference type="NCBI Taxonomy" id="1476858"/>
    <lineage>
        <taxon>Archaea</taxon>
        <taxon>Methanobacteriati</taxon>
        <taxon>Methanobacteriota</taxon>
        <taxon>Stenosarchaea group</taxon>
        <taxon>Halobacteria</taxon>
        <taxon>Halobacteriales</taxon>
        <taxon>Haloferacaceae</taxon>
        <taxon>Haloferax</taxon>
    </lineage>
</organism>